<evidence type="ECO:0000256" key="2">
    <source>
        <dbReference type="SAM" id="Phobius"/>
    </source>
</evidence>
<keyword evidence="2" id="KW-0812">Transmembrane</keyword>
<feature type="transmembrane region" description="Helical" evidence="2">
    <location>
        <begin position="30"/>
        <end position="51"/>
    </location>
</feature>
<organism evidence="4 5">
    <name type="scientific">Aphanomyces invadans</name>
    <dbReference type="NCBI Taxonomy" id="157072"/>
    <lineage>
        <taxon>Eukaryota</taxon>
        <taxon>Sar</taxon>
        <taxon>Stramenopiles</taxon>
        <taxon>Oomycota</taxon>
        <taxon>Saprolegniomycetes</taxon>
        <taxon>Saprolegniales</taxon>
        <taxon>Verrucalvaceae</taxon>
        <taxon>Aphanomyces</taxon>
    </lineage>
</organism>
<evidence type="ECO:0000256" key="1">
    <source>
        <dbReference type="SAM" id="MobiDB-lite"/>
    </source>
</evidence>
<keyword evidence="2" id="KW-1133">Transmembrane helix</keyword>
<keyword evidence="5" id="KW-1185">Reference proteome</keyword>
<dbReference type="VEuPathDB" id="FungiDB:H310_12098"/>
<sequence>MASNQTLPLETTPHPPSPALTRPELADANAAVPLGLAAAVVVLGIVAYFLHHRRSKKQHNRQTMLLEQQAAPQHLERASPSSALYHPPPGRGTAAAMYSKLVDMAAKSPKGTKGLANASTNAAKTKASSPARQLSGDGWKSHPALTGLWLPSGTEHMTTTPVRGCSNAMTGTLGDGTKIMLKSVPLESSLVPAFVEAIGEARHLTAHDSINAIFGVVLYRGTLSAAAKYMAKGSSGPLLVDKAKPLPPFVRKSIALQVASGLAHIHRSSRPFGALHSGNVLVESLSRSEVVVKLNGFALLHWQVPSTDTNNTAAASVETFGNFATSYVAPELLGDPKRHTLSTDVYALGILLGEIFTKTHPHAALFHAKGFVGGDLHLLELARSTRPLPFPYDAAVLAHETSSPAFVDVIERCVHPDPTRRPTVDEIVAQIQALDIQDGGQAAARN</sequence>
<dbReference type="PANTHER" id="PTHR44329">
    <property type="entry name" value="SERINE/THREONINE-PROTEIN KINASE TNNI3K-RELATED"/>
    <property type="match status" value="1"/>
</dbReference>
<dbReference type="InterPro" id="IPR051681">
    <property type="entry name" value="Ser/Thr_Kinases-Pseudokinases"/>
</dbReference>
<evidence type="ECO:0000313" key="4">
    <source>
        <dbReference type="EMBL" id="RHY25959.1"/>
    </source>
</evidence>
<reference evidence="4 5" key="1">
    <citation type="submission" date="2018-08" db="EMBL/GenBank/DDBJ databases">
        <title>Aphanomyces genome sequencing and annotation.</title>
        <authorList>
            <person name="Minardi D."/>
            <person name="Oidtmann B."/>
            <person name="Van Der Giezen M."/>
            <person name="Studholme D.J."/>
        </authorList>
    </citation>
    <scope>NUCLEOTIDE SEQUENCE [LARGE SCALE GENOMIC DNA]</scope>
    <source>
        <strain evidence="4 5">NJM0002</strain>
    </source>
</reference>
<protein>
    <recommendedName>
        <fullName evidence="3">Protein kinase domain-containing protein</fullName>
    </recommendedName>
</protein>
<feature type="domain" description="Protein kinase" evidence="3">
    <location>
        <begin position="102"/>
        <end position="434"/>
    </location>
</feature>
<feature type="region of interest" description="Disordered" evidence="1">
    <location>
        <begin position="111"/>
        <end position="137"/>
    </location>
</feature>
<dbReference type="AlphaFoldDB" id="A0A3R7A4Y4"/>
<dbReference type="SUPFAM" id="SSF56112">
    <property type="entry name" value="Protein kinase-like (PK-like)"/>
    <property type="match status" value="1"/>
</dbReference>
<dbReference type="GO" id="GO:0005524">
    <property type="term" value="F:ATP binding"/>
    <property type="evidence" value="ECO:0007669"/>
    <property type="project" value="InterPro"/>
</dbReference>
<keyword evidence="2" id="KW-0472">Membrane</keyword>
<dbReference type="PROSITE" id="PS50011">
    <property type="entry name" value="PROTEIN_KINASE_DOM"/>
    <property type="match status" value="1"/>
</dbReference>
<dbReference type="PANTHER" id="PTHR44329:SF214">
    <property type="entry name" value="PROTEIN KINASE DOMAIN-CONTAINING PROTEIN"/>
    <property type="match status" value="1"/>
</dbReference>
<accession>A0A3R7A4Y4</accession>
<feature type="region of interest" description="Disordered" evidence="1">
    <location>
        <begin position="1"/>
        <end position="22"/>
    </location>
</feature>
<dbReference type="EMBL" id="QUSY01001126">
    <property type="protein sequence ID" value="RHY25959.1"/>
    <property type="molecule type" value="Genomic_DNA"/>
</dbReference>
<name>A0A3R7A4Y4_9STRA</name>
<evidence type="ECO:0000313" key="5">
    <source>
        <dbReference type="Proteomes" id="UP000285060"/>
    </source>
</evidence>
<dbReference type="InterPro" id="IPR000719">
    <property type="entry name" value="Prot_kinase_dom"/>
</dbReference>
<dbReference type="Proteomes" id="UP000285060">
    <property type="component" value="Unassembled WGS sequence"/>
</dbReference>
<dbReference type="InterPro" id="IPR011009">
    <property type="entry name" value="Kinase-like_dom_sf"/>
</dbReference>
<gene>
    <name evidence="4" type="ORF">DYB32_010134</name>
</gene>
<dbReference type="Gene3D" id="1.10.510.10">
    <property type="entry name" value="Transferase(Phosphotransferase) domain 1"/>
    <property type="match status" value="1"/>
</dbReference>
<evidence type="ECO:0000259" key="3">
    <source>
        <dbReference type="PROSITE" id="PS50011"/>
    </source>
</evidence>
<dbReference type="Pfam" id="PF00069">
    <property type="entry name" value="Pkinase"/>
    <property type="match status" value="1"/>
</dbReference>
<feature type="compositionally biased region" description="Low complexity" evidence="1">
    <location>
        <begin position="116"/>
        <end position="129"/>
    </location>
</feature>
<dbReference type="GO" id="GO:0004674">
    <property type="term" value="F:protein serine/threonine kinase activity"/>
    <property type="evidence" value="ECO:0007669"/>
    <property type="project" value="TreeGrafter"/>
</dbReference>
<proteinExistence type="predicted"/>
<comment type="caution">
    <text evidence="4">The sequence shown here is derived from an EMBL/GenBank/DDBJ whole genome shotgun (WGS) entry which is preliminary data.</text>
</comment>